<evidence type="ECO:0000256" key="6">
    <source>
        <dbReference type="ARBA" id="ARBA00022842"/>
    </source>
</evidence>
<dbReference type="InterPro" id="IPR011611">
    <property type="entry name" value="PfkB_dom"/>
</dbReference>
<evidence type="ECO:0000259" key="10">
    <source>
        <dbReference type="Pfam" id="PF00294"/>
    </source>
</evidence>
<dbReference type="GeneID" id="28251099"/>
<feature type="binding site" evidence="9">
    <location>
        <begin position="238"/>
        <end position="239"/>
    </location>
    <ligand>
        <name>ATP</name>
        <dbReference type="ChEBI" id="CHEBI:30616"/>
    </ligand>
</feature>
<dbReference type="GO" id="GO:0005737">
    <property type="term" value="C:cytoplasm"/>
    <property type="evidence" value="ECO:0007669"/>
    <property type="project" value="UniProtKB-SubCell"/>
</dbReference>
<dbReference type="InterPro" id="IPR002139">
    <property type="entry name" value="Ribo/fructo_kinase"/>
</dbReference>
<feature type="binding site" evidence="9">
    <location>
        <position position="233"/>
    </location>
    <ligand>
        <name>K(+)</name>
        <dbReference type="ChEBI" id="CHEBI:29103"/>
    </ligand>
</feature>
<comment type="similarity">
    <text evidence="9">Belongs to the carbohydrate kinase PfkB family. Ribokinase subfamily.</text>
</comment>
<dbReference type="GO" id="GO:0019303">
    <property type="term" value="P:D-ribose catabolic process"/>
    <property type="evidence" value="ECO:0007669"/>
    <property type="project" value="UniProtKB-UniRule"/>
</dbReference>
<keyword evidence="9" id="KW-0963">Cytoplasm</keyword>
<protein>
    <recommendedName>
        <fullName evidence="9">Ribokinase</fullName>
        <shortName evidence="9">RK</shortName>
        <ecNumber evidence="9">2.7.1.15</ecNumber>
    </recommendedName>
</protein>
<dbReference type="HAMAP" id="MF_01987">
    <property type="entry name" value="Ribokinase"/>
    <property type="match status" value="1"/>
</dbReference>
<evidence type="ECO:0000256" key="2">
    <source>
        <dbReference type="ARBA" id="ARBA00022723"/>
    </source>
</evidence>
<dbReference type="GO" id="GO:0005524">
    <property type="term" value="F:ATP binding"/>
    <property type="evidence" value="ECO:0007669"/>
    <property type="project" value="UniProtKB-UniRule"/>
</dbReference>
<comment type="activity regulation">
    <text evidence="9">Activated by a monovalent cation that binds near, but not in, the active site. The most likely occupant of the site in vivo is potassium. Ion binding induces a conformational change that may alter substrate affinity.</text>
</comment>
<dbReference type="CDD" id="cd01174">
    <property type="entry name" value="ribokinase"/>
    <property type="match status" value="1"/>
</dbReference>
<evidence type="ECO:0000256" key="9">
    <source>
        <dbReference type="HAMAP-Rule" id="MF_01987"/>
    </source>
</evidence>
<dbReference type="GO" id="GO:0046872">
    <property type="term" value="F:metal ion binding"/>
    <property type="evidence" value="ECO:0007669"/>
    <property type="project" value="UniProtKB-KW"/>
</dbReference>
<feature type="binding site" evidence="9">
    <location>
        <position position="274"/>
    </location>
    <ligand>
        <name>K(+)</name>
        <dbReference type="ChEBI" id="CHEBI:29103"/>
    </ligand>
</feature>
<dbReference type="EC" id="2.7.1.15" evidence="9"/>
<dbReference type="UniPathway" id="UPA00916">
    <property type="reaction ID" value="UER00889"/>
</dbReference>
<gene>
    <name evidence="9" type="primary">rbsK</name>
    <name evidence="11" type="ORF">K529_014655</name>
</gene>
<feature type="binding site" evidence="9">
    <location>
        <begin position="38"/>
        <end position="42"/>
    </location>
    <ligand>
        <name>substrate</name>
    </ligand>
</feature>
<evidence type="ECO:0000256" key="3">
    <source>
        <dbReference type="ARBA" id="ARBA00022741"/>
    </source>
</evidence>
<dbReference type="PANTHER" id="PTHR10584:SF166">
    <property type="entry name" value="RIBOKINASE"/>
    <property type="match status" value="1"/>
</dbReference>
<keyword evidence="3 9" id="KW-0547">Nucleotide-binding</keyword>
<comment type="catalytic activity">
    <reaction evidence="9">
        <text>D-ribose + ATP = D-ribose 5-phosphate + ADP + H(+)</text>
        <dbReference type="Rhea" id="RHEA:13697"/>
        <dbReference type="ChEBI" id="CHEBI:15378"/>
        <dbReference type="ChEBI" id="CHEBI:30616"/>
        <dbReference type="ChEBI" id="CHEBI:47013"/>
        <dbReference type="ChEBI" id="CHEBI:78346"/>
        <dbReference type="ChEBI" id="CHEBI:456216"/>
        <dbReference type="EC" id="2.7.1.15"/>
    </reaction>
</comment>
<comment type="pathway">
    <text evidence="9">Carbohydrate metabolism; D-ribose degradation; D-ribose 5-phosphate from beta-D-ribopyranose: step 2/2.</text>
</comment>
<keyword evidence="7 9" id="KW-0630">Potassium</keyword>
<comment type="subcellular location">
    <subcellularLocation>
        <location evidence="9">Cytoplasm</location>
    </subcellularLocation>
</comment>
<dbReference type="InterPro" id="IPR029056">
    <property type="entry name" value="Ribokinase-like"/>
</dbReference>
<dbReference type="InterPro" id="IPR011877">
    <property type="entry name" value="Ribokinase"/>
</dbReference>
<feature type="binding site" evidence="9">
    <location>
        <position position="269"/>
    </location>
    <ligand>
        <name>K(+)</name>
        <dbReference type="ChEBI" id="CHEBI:29103"/>
    </ligand>
</feature>
<organism evidence="11 12">
    <name type="scientific">Tritonibacter mobilis F1926</name>
    <dbReference type="NCBI Taxonomy" id="1265309"/>
    <lineage>
        <taxon>Bacteria</taxon>
        <taxon>Pseudomonadati</taxon>
        <taxon>Pseudomonadota</taxon>
        <taxon>Alphaproteobacteria</taxon>
        <taxon>Rhodobacterales</taxon>
        <taxon>Paracoccaceae</taxon>
        <taxon>Tritonibacter</taxon>
    </lineage>
</organism>
<dbReference type="AlphaFoldDB" id="A0A1B1A617"/>
<dbReference type="PANTHER" id="PTHR10584">
    <property type="entry name" value="SUGAR KINASE"/>
    <property type="match status" value="1"/>
</dbReference>
<keyword evidence="1 9" id="KW-0808">Transferase</keyword>
<comment type="subunit">
    <text evidence="9">Homodimer.</text>
</comment>
<feature type="binding site" evidence="9">
    <location>
        <position position="239"/>
    </location>
    <ligand>
        <name>substrate</name>
    </ligand>
</feature>
<keyword evidence="4 9" id="KW-0418">Kinase</keyword>
<comment type="cofactor">
    <cofactor evidence="9">
        <name>Mg(2+)</name>
        <dbReference type="ChEBI" id="CHEBI:18420"/>
    </cofactor>
    <text evidence="9">Requires a divalent cation, most likely magnesium in vivo, as an electrophilic catalyst to aid phosphoryl group transfer. It is the chelate of the metal and the nucleotide that is the actual substrate.</text>
</comment>
<evidence type="ECO:0000256" key="8">
    <source>
        <dbReference type="ARBA" id="ARBA00023277"/>
    </source>
</evidence>
<reference evidence="11 12" key="1">
    <citation type="journal article" date="2016" name="ISME J.">
        <title>Global occurrence and heterogeneity of the Roseobacter-clade species Ruegeria mobilis.</title>
        <authorList>
            <person name="Sonnenschein E."/>
            <person name="Gram L."/>
        </authorList>
    </citation>
    <scope>NUCLEOTIDE SEQUENCE [LARGE SCALE GENOMIC DNA]</scope>
    <source>
        <strain evidence="11 12">F1926</strain>
    </source>
</reference>
<dbReference type="SUPFAM" id="SSF53613">
    <property type="entry name" value="Ribokinase-like"/>
    <property type="match status" value="1"/>
</dbReference>
<evidence type="ECO:0000256" key="5">
    <source>
        <dbReference type="ARBA" id="ARBA00022840"/>
    </source>
</evidence>
<keyword evidence="5 9" id="KW-0067">ATP-binding</keyword>
<dbReference type="GO" id="GO:0004747">
    <property type="term" value="F:ribokinase activity"/>
    <property type="evidence" value="ECO:0007669"/>
    <property type="project" value="UniProtKB-UniRule"/>
</dbReference>
<dbReference type="OrthoDB" id="9775849at2"/>
<evidence type="ECO:0000313" key="12">
    <source>
        <dbReference type="Proteomes" id="UP000013243"/>
    </source>
</evidence>
<proteinExistence type="inferred from homology"/>
<sequence>MAIWNLGSINIDMVYALPHMPQPGETLAATSFEQGLGGKGANMSVAAARAGAHACHIGAIGPEGKWCVDRLTEYGVDTRHIAQIDTATGHAIIAVDPAGENQIILYPGANRVLSEDQIGQALSAANAGDILLIQNETNMQAEAAEMGRKLGLRVAYAAAPFDADAVQAVLPFMDLLFLNEVEAAQLEEATGKAPQDLGVQDVIVTLGAKGARHFDGRSGDVTDIPALKVTPVDTTGAGDTFTGYVLAALDRGLPMAQAMAQASRAGALMVTRHGAADVIPDLKEIQNAKF</sequence>
<dbReference type="Proteomes" id="UP000013243">
    <property type="component" value="Chromosome"/>
</dbReference>
<dbReference type="RefSeq" id="WP_005618736.1">
    <property type="nucleotide sequence ID" value="NZ_CP015230.1"/>
</dbReference>
<feature type="binding site" evidence="9">
    <location>
        <position position="136"/>
    </location>
    <ligand>
        <name>substrate</name>
    </ligand>
</feature>
<dbReference type="PRINTS" id="PR00990">
    <property type="entry name" value="RIBOKINASE"/>
</dbReference>
<dbReference type="KEGG" id="rmb:K529_014655"/>
<feature type="binding site" evidence="9">
    <location>
        <position position="235"/>
    </location>
    <ligand>
        <name>K(+)</name>
        <dbReference type="ChEBI" id="CHEBI:29103"/>
    </ligand>
</feature>
<keyword evidence="8 9" id="KW-0119">Carbohydrate metabolism</keyword>
<feature type="binding site" evidence="9">
    <location>
        <position position="179"/>
    </location>
    <ligand>
        <name>ATP</name>
        <dbReference type="ChEBI" id="CHEBI:30616"/>
    </ligand>
</feature>
<evidence type="ECO:0000256" key="4">
    <source>
        <dbReference type="ARBA" id="ARBA00022777"/>
    </source>
</evidence>
<evidence type="ECO:0000256" key="7">
    <source>
        <dbReference type="ARBA" id="ARBA00022958"/>
    </source>
</evidence>
<keyword evidence="6 9" id="KW-0460">Magnesium</keyword>
<name>A0A1B1A617_9RHOB</name>
<feature type="domain" description="Carbohydrate kinase PfkB" evidence="10">
    <location>
        <begin position="6"/>
        <end position="280"/>
    </location>
</feature>
<dbReference type="EMBL" id="CP015230">
    <property type="protein sequence ID" value="ANP42015.1"/>
    <property type="molecule type" value="Genomic_DNA"/>
</dbReference>
<dbReference type="STRING" id="1265309.K529_014655"/>
<evidence type="ECO:0000256" key="1">
    <source>
        <dbReference type="ARBA" id="ARBA00022679"/>
    </source>
</evidence>
<evidence type="ECO:0000313" key="11">
    <source>
        <dbReference type="EMBL" id="ANP42015.1"/>
    </source>
</evidence>
<keyword evidence="2 9" id="KW-0479">Metal-binding</keyword>
<dbReference type="Gene3D" id="3.40.1190.20">
    <property type="match status" value="1"/>
</dbReference>
<feature type="active site" description="Proton acceptor" evidence="9">
    <location>
        <position position="239"/>
    </location>
</feature>
<comment type="function">
    <text evidence="9">Catalyzes the phosphorylation of ribose at O-5 in a reaction requiring ATP and magnesium. The resulting D-ribose-5-phosphate can then be used either for sythesis of nucleotides, histidine, and tryptophan, or as a component of the pentose phosphate pathway.</text>
</comment>
<feature type="binding site" evidence="9">
    <location>
        <begin position="10"/>
        <end position="12"/>
    </location>
    <ligand>
        <name>substrate</name>
    </ligand>
</feature>
<dbReference type="Pfam" id="PF00294">
    <property type="entry name" value="PfkB"/>
    <property type="match status" value="1"/>
</dbReference>
<feature type="binding site" evidence="9">
    <location>
        <begin position="205"/>
        <end position="210"/>
    </location>
    <ligand>
        <name>ATP</name>
        <dbReference type="ChEBI" id="CHEBI:30616"/>
    </ligand>
</feature>
<accession>A0A1B1A617</accession>
<feature type="binding site" evidence="9">
    <location>
        <position position="272"/>
    </location>
    <ligand>
        <name>K(+)</name>
        <dbReference type="ChEBI" id="CHEBI:29103"/>
    </ligand>
</feature>
<comment type="caution">
    <text evidence="9">Lacks conserved residue(s) required for the propagation of feature annotation.</text>
</comment>